<dbReference type="PROSITE" id="PS50943">
    <property type="entry name" value="HTH_CROC1"/>
    <property type="match status" value="1"/>
</dbReference>
<dbReference type="Gene3D" id="1.10.260.40">
    <property type="entry name" value="lambda repressor-like DNA-binding domains"/>
    <property type="match status" value="1"/>
</dbReference>
<dbReference type="RefSeq" id="WP_196567095.1">
    <property type="nucleotide sequence ID" value="NZ_JADRYY010000011.1"/>
</dbReference>
<accession>A0ABS0IT87</accession>
<proteinExistence type="predicted"/>
<dbReference type="InterPro" id="IPR001387">
    <property type="entry name" value="Cro/C1-type_HTH"/>
</dbReference>
<name>A0ABS0IT87_9GAMM</name>
<dbReference type="InterPro" id="IPR010982">
    <property type="entry name" value="Lambda_DNA-bd_dom_sf"/>
</dbReference>
<sequence length="105" mass="12391">MMDYDLININVNELVGQRIQKKRKELGYTGGHIADKLGISQQQFSRYERGLNKIDLSYLVTLAVYLKTPIYWFFEDCFHVEEETEDRHASKCIYFMAESTPDIIF</sequence>
<dbReference type="CDD" id="cd00093">
    <property type="entry name" value="HTH_XRE"/>
    <property type="match status" value="1"/>
</dbReference>
<gene>
    <name evidence="2" type="ORF">I4902_07975</name>
</gene>
<dbReference type="Pfam" id="PF01381">
    <property type="entry name" value="HTH_3"/>
    <property type="match status" value="1"/>
</dbReference>
<dbReference type="Proteomes" id="UP000614721">
    <property type="component" value="Unassembled WGS sequence"/>
</dbReference>
<organism evidence="2 3">
    <name type="scientific">Proteus alimentorum</name>
    <dbReference type="NCBI Taxonomy" id="1973495"/>
    <lineage>
        <taxon>Bacteria</taxon>
        <taxon>Pseudomonadati</taxon>
        <taxon>Pseudomonadota</taxon>
        <taxon>Gammaproteobacteria</taxon>
        <taxon>Enterobacterales</taxon>
        <taxon>Morganellaceae</taxon>
        <taxon>Proteus</taxon>
    </lineage>
</organism>
<dbReference type="SUPFAM" id="SSF47413">
    <property type="entry name" value="lambda repressor-like DNA-binding domains"/>
    <property type="match status" value="1"/>
</dbReference>
<feature type="domain" description="HTH cro/C1-type" evidence="1">
    <location>
        <begin position="19"/>
        <end position="73"/>
    </location>
</feature>
<reference evidence="2 3" key="1">
    <citation type="submission" date="2020-11" db="EMBL/GenBank/DDBJ databases">
        <title>Enhanced detection system for hospital associated transmission using whole genome sequencing surveillance.</title>
        <authorList>
            <person name="Harrison L.H."/>
            <person name="Van Tyne D."/>
            <person name="Marsh J.W."/>
            <person name="Griffith M.P."/>
            <person name="Snyder D.J."/>
            <person name="Cooper V.S."/>
            <person name="Mustapha M."/>
        </authorList>
    </citation>
    <scope>NUCLEOTIDE SEQUENCE [LARGE SCALE GENOMIC DNA]</scope>
    <source>
        <strain evidence="2 3">PR00075</strain>
    </source>
</reference>
<keyword evidence="3" id="KW-1185">Reference proteome</keyword>
<evidence type="ECO:0000313" key="2">
    <source>
        <dbReference type="EMBL" id="MBG2879203.1"/>
    </source>
</evidence>
<dbReference type="EMBL" id="JADSJP010000010">
    <property type="protein sequence ID" value="MBG2879203.1"/>
    <property type="molecule type" value="Genomic_DNA"/>
</dbReference>
<evidence type="ECO:0000313" key="3">
    <source>
        <dbReference type="Proteomes" id="UP000614721"/>
    </source>
</evidence>
<protein>
    <submittedName>
        <fullName evidence="2">Helix-turn-helix transcriptional regulator</fullName>
    </submittedName>
</protein>
<dbReference type="SMART" id="SM00530">
    <property type="entry name" value="HTH_XRE"/>
    <property type="match status" value="1"/>
</dbReference>
<evidence type="ECO:0000259" key="1">
    <source>
        <dbReference type="PROSITE" id="PS50943"/>
    </source>
</evidence>
<comment type="caution">
    <text evidence="2">The sequence shown here is derived from an EMBL/GenBank/DDBJ whole genome shotgun (WGS) entry which is preliminary data.</text>
</comment>